<dbReference type="Proteomes" id="UP000237481">
    <property type="component" value="Unassembled WGS sequence"/>
</dbReference>
<feature type="compositionally biased region" description="Polar residues" evidence="1">
    <location>
        <begin position="122"/>
        <end position="137"/>
    </location>
</feature>
<feature type="non-terminal residue" evidence="2">
    <location>
        <position position="1"/>
    </location>
</feature>
<evidence type="ECO:0000313" key="3">
    <source>
        <dbReference type="Proteomes" id="UP000237481"/>
    </source>
</evidence>
<keyword evidence="3" id="KW-1185">Reference proteome</keyword>
<feature type="region of interest" description="Disordered" evidence="1">
    <location>
        <begin position="76"/>
        <end position="165"/>
    </location>
</feature>
<feature type="compositionally biased region" description="Polar residues" evidence="1">
    <location>
        <begin position="412"/>
        <end position="425"/>
    </location>
</feature>
<gene>
    <name evidence="2" type="ORF">TPAR_07705</name>
</gene>
<dbReference type="PANTHER" id="PTHR38698">
    <property type="entry name" value="EXPRESSED PROTEIN"/>
    <property type="match status" value="1"/>
</dbReference>
<feature type="compositionally biased region" description="Basic and acidic residues" evidence="1">
    <location>
        <begin position="140"/>
        <end position="149"/>
    </location>
</feature>
<proteinExistence type="predicted"/>
<dbReference type="InterPro" id="IPR031355">
    <property type="entry name" value="YBL010C/LAA2-like"/>
</dbReference>
<organism evidence="2 3">
    <name type="scientific">Tolypocladium paradoxum</name>
    <dbReference type="NCBI Taxonomy" id="94208"/>
    <lineage>
        <taxon>Eukaryota</taxon>
        <taxon>Fungi</taxon>
        <taxon>Dikarya</taxon>
        <taxon>Ascomycota</taxon>
        <taxon>Pezizomycotina</taxon>
        <taxon>Sordariomycetes</taxon>
        <taxon>Hypocreomycetidae</taxon>
        <taxon>Hypocreales</taxon>
        <taxon>Ophiocordycipitaceae</taxon>
        <taxon>Tolypocladium</taxon>
    </lineage>
</organism>
<dbReference type="Pfam" id="PF17104">
    <property type="entry name" value="YBL010C_LAA2"/>
    <property type="match status" value="1"/>
</dbReference>
<feature type="compositionally biased region" description="Polar residues" evidence="1">
    <location>
        <begin position="264"/>
        <end position="273"/>
    </location>
</feature>
<comment type="caution">
    <text evidence="2">The sequence shown here is derived from an EMBL/GenBank/DDBJ whole genome shotgun (WGS) entry which is preliminary data.</text>
</comment>
<evidence type="ECO:0000313" key="2">
    <source>
        <dbReference type="EMBL" id="POR32054.1"/>
    </source>
</evidence>
<reference evidence="2 3" key="1">
    <citation type="submission" date="2018-01" db="EMBL/GenBank/DDBJ databases">
        <title>Harnessing the power of phylogenomics to disentangle the directionality and signatures of interkingdom host jumping in the parasitic fungal genus Tolypocladium.</title>
        <authorList>
            <person name="Quandt C.A."/>
            <person name="Patterson W."/>
            <person name="Spatafora J.W."/>
        </authorList>
    </citation>
    <scope>NUCLEOTIDE SEQUENCE [LARGE SCALE GENOMIC DNA]</scope>
    <source>
        <strain evidence="2 3">NRBC 100945</strain>
    </source>
</reference>
<dbReference type="OrthoDB" id="5378975at2759"/>
<sequence length="515" mass="56747">TLQFAFQTDGLRFDNFQPLPLYWRARIAGFPLSFAYWHAPTLSNDTASLILELPRPSPELPKTKLLDAFHTQEFRLNHQRREVSSKTMTDSEALEPPPDMNVADPGPRQRAESSDDEEDQFTDAQSGPVSPNRTSPVPKTRVEKVDNELSHGIVPASEAYKKREEDAELHEIAVLPDGDSQTLIASAGTEIPTTVVEEAPGNKPSSRSSESENKRSADALPDIVLDSAGEVEDSNGDFGDDFDDFEEGDHDDDFDGFEDGFQQAPPSMSTAQASLPVQTSVLPFPIADFDGLSPDEVISSTEPYLDTLFPPEDLNFSTPSPLPKESSMFLTPRSASLWSQLVAPPPLAPPDWIRSRTRRLFLVSLGVPVDLDEILPASKQKKLVLPSLNVPATSPRTSSDSRSASRLRQVEGNGSSTSVDTQGKPTGSKRRKGPPPQPELDLVAARYLCMTTDEALDGMTNEELTEHVNKLESMQGAAKDVLEYWQKRTDEKIGDREAFEGVIENLVKHARKVRK</sequence>
<feature type="region of interest" description="Disordered" evidence="1">
    <location>
        <begin position="188"/>
        <end position="273"/>
    </location>
</feature>
<feature type="compositionally biased region" description="Low complexity" evidence="1">
    <location>
        <begin position="391"/>
        <end position="404"/>
    </location>
</feature>
<evidence type="ECO:0000256" key="1">
    <source>
        <dbReference type="SAM" id="MobiDB-lite"/>
    </source>
</evidence>
<dbReference type="AlphaFoldDB" id="A0A2S4KPH3"/>
<protein>
    <submittedName>
        <fullName evidence="2">Uncharacterized protein</fullName>
    </submittedName>
</protein>
<accession>A0A2S4KPH3</accession>
<feature type="region of interest" description="Disordered" evidence="1">
    <location>
        <begin position="389"/>
        <end position="439"/>
    </location>
</feature>
<dbReference type="EMBL" id="PKSG01000918">
    <property type="protein sequence ID" value="POR32054.1"/>
    <property type="molecule type" value="Genomic_DNA"/>
</dbReference>
<feature type="compositionally biased region" description="Acidic residues" evidence="1">
    <location>
        <begin position="229"/>
        <end position="258"/>
    </location>
</feature>
<dbReference type="STRING" id="94208.A0A2S4KPH3"/>
<name>A0A2S4KPH3_9HYPO</name>
<dbReference type="PANTHER" id="PTHR38698:SF1">
    <property type="entry name" value="FUNGAL PROTEIN"/>
    <property type="match status" value="1"/>
</dbReference>